<proteinExistence type="predicted"/>
<dbReference type="STRING" id="517417.Cpar_1805"/>
<dbReference type="KEGG" id="cpc:Cpar_1805"/>
<dbReference type="InterPro" id="IPR001296">
    <property type="entry name" value="Glyco_trans_1"/>
</dbReference>
<evidence type="ECO:0000313" key="4">
    <source>
        <dbReference type="Proteomes" id="UP000008811"/>
    </source>
</evidence>
<accession>B3QQJ4</accession>
<dbReference type="Proteomes" id="UP000008811">
    <property type="component" value="Chromosome"/>
</dbReference>
<protein>
    <submittedName>
        <fullName evidence="3">Glycosyl transferase group 1</fullName>
    </submittedName>
</protein>
<dbReference type="CAZy" id="GT4">
    <property type="family name" value="Glycosyltransferase Family 4"/>
</dbReference>
<dbReference type="AlphaFoldDB" id="B3QQJ4"/>
<evidence type="ECO:0000313" key="3">
    <source>
        <dbReference type="EMBL" id="ACF12197.1"/>
    </source>
</evidence>
<feature type="domain" description="Glycosyl transferase family 1" evidence="1">
    <location>
        <begin position="178"/>
        <end position="340"/>
    </location>
</feature>
<evidence type="ECO:0000259" key="1">
    <source>
        <dbReference type="Pfam" id="PF00534"/>
    </source>
</evidence>
<dbReference type="PANTHER" id="PTHR12526">
    <property type="entry name" value="GLYCOSYLTRANSFERASE"/>
    <property type="match status" value="1"/>
</dbReference>
<dbReference type="OrthoDB" id="9811239at2"/>
<sequence length="379" mass="41873">MNVLFINSIGKDKFGGGEKWMVNAAKGLTERGHNVVMASRKNSRLLKYAAEKGVQTKVMTIRGDISPLATLKIASWMKQHETDVLICNLNKDVRVAGLAARLVGRPVVLARHGMLLCSRKWKHKLTLTRLTDGIITNSQTIRKAYAEYGWFSENFVKVIYNGLIIPEKVTAFDFASRFPGKKIIYSAGRLSKQKGFEYLIEAAAILKRKRNDLVFAISGEGKLESELSNQIRTLGLEDSFVLLGFTPDIYPCLKGCDLFVLASLFEGMPNVVMEAMAMQKPVIATDVNGARELMGASAESLRCDTGLIIPPKEPQAIAEAIEKLIDNPEAAEACGKAGHERVKNNFTMQAMVNNLEEHLRNKIAEKRSTGQETKTDPAS</sequence>
<feature type="domain" description="Glycosyltransferase subfamily 4-like N-terminal" evidence="2">
    <location>
        <begin position="14"/>
        <end position="162"/>
    </location>
</feature>
<reference evidence="3" key="1">
    <citation type="submission" date="2008-06" db="EMBL/GenBank/DDBJ databases">
        <title>Complete sequence of Chlorobaculum parvum NCIB 8327.</title>
        <authorList>
            <consortium name="US DOE Joint Genome Institute"/>
            <person name="Lucas S."/>
            <person name="Copeland A."/>
            <person name="Lapidus A."/>
            <person name="Glavina del Rio T."/>
            <person name="Dalin E."/>
            <person name="Tice H."/>
            <person name="Bruce D."/>
            <person name="Goodwin L."/>
            <person name="Pitluck S."/>
            <person name="Schmutz J."/>
            <person name="Larimer F."/>
            <person name="Land M."/>
            <person name="Hauser L."/>
            <person name="Kyrpides N."/>
            <person name="Mikhailova N."/>
            <person name="Zhao F."/>
            <person name="Li T."/>
            <person name="Liu Z."/>
            <person name="Overmann J."/>
            <person name="Bryant D.A."/>
            <person name="Richardson P."/>
        </authorList>
    </citation>
    <scope>NUCLEOTIDE SEQUENCE [LARGE SCALE GENOMIC DNA]</scope>
    <source>
        <strain evidence="3">NCIB 8327</strain>
    </source>
</reference>
<keyword evidence="3" id="KW-0808">Transferase</keyword>
<keyword evidence="4" id="KW-1185">Reference proteome</keyword>
<dbReference type="Pfam" id="PF00534">
    <property type="entry name" value="Glycos_transf_1"/>
    <property type="match status" value="1"/>
</dbReference>
<dbReference type="CDD" id="cd03811">
    <property type="entry name" value="GT4_GT28_WabH-like"/>
    <property type="match status" value="1"/>
</dbReference>
<organism evidence="3 4">
    <name type="scientific">Chlorobaculum parvum (strain DSM 263 / NCIMB 8327)</name>
    <name type="common">Chlorobium vibrioforme subsp. thiosulfatophilum</name>
    <dbReference type="NCBI Taxonomy" id="517417"/>
    <lineage>
        <taxon>Bacteria</taxon>
        <taxon>Pseudomonadati</taxon>
        <taxon>Chlorobiota</taxon>
        <taxon>Chlorobiia</taxon>
        <taxon>Chlorobiales</taxon>
        <taxon>Chlorobiaceae</taxon>
        <taxon>Chlorobaculum</taxon>
    </lineage>
</organism>
<name>B3QQJ4_CHLP8</name>
<evidence type="ECO:0000259" key="2">
    <source>
        <dbReference type="Pfam" id="PF13439"/>
    </source>
</evidence>
<dbReference type="HOGENOM" id="CLU_009583_0_0_10"/>
<dbReference type="EMBL" id="CP001099">
    <property type="protein sequence ID" value="ACF12197.1"/>
    <property type="molecule type" value="Genomic_DNA"/>
</dbReference>
<dbReference type="Gene3D" id="3.40.50.2000">
    <property type="entry name" value="Glycogen Phosphorylase B"/>
    <property type="match status" value="2"/>
</dbReference>
<dbReference type="eggNOG" id="COG0438">
    <property type="taxonomic scope" value="Bacteria"/>
</dbReference>
<dbReference type="PANTHER" id="PTHR12526:SF636">
    <property type="entry name" value="BLL3647 PROTEIN"/>
    <property type="match status" value="1"/>
</dbReference>
<dbReference type="Pfam" id="PF13439">
    <property type="entry name" value="Glyco_transf_4"/>
    <property type="match status" value="1"/>
</dbReference>
<gene>
    <name evidence="3" type="ordered locus">Cpar_1805</name>
</gene>
<dbReference type="RefSeq" id="WP_012503030.1">
    <property type="nucleotide sequence ID" value="NC_011027.1"/>
</dbReference>
<dbReference type="InterPro" id="IPR028098">
    <property type="entry name" value="Glyco_trans_4-like_N"/>
</dbReference>
<dbReference type="GO" id="GO:0016757">
    <property type="term" value="F:glycosyltransferase activity"/>
    <property type="evidence" value="ECO:0007669"/>
    <property type="project" value="InterPro"/>
</dbReference>
<dbReference type="SUPFAM" id="SSF53756">
    <property type="entry name" value="UDP-Glycosyltransferase/glycogen phosphorylase"/>
    <property type="match status" value="1"/>
</dbReference>